<dbReference type="EMBL" id="BKCJ010992112">
    <property type="protein sequence ID" value="GFC62016.1"/>
    <property type="molecule type" value="Genomic_DNA"/>
</dbReference>
<sequence>MSSDKTDPDPSSCSTTKKQTNPRYPLSAKKPLPFSANKANPGVSVSTTKKQTNPRFPLSAKKTNAVLKGRKLFGGVEQAKGIKKQASSMEKNESSVMKSEGDTTVVTSIMKSEISSVDFMIVPYVE</sequence>
<feature type="compositionally biased region" description="Polar residues" evidence="1">
    <location>
        <begin position="9"/>
        <end position="22"/>
    </location>
</feature>
<evidence type="ECO:0000313" key="2">
    <source>
        <dbReference type="EMBL" id="GFC62016.1"/>
    </source>
</evidence>
<dbReference type="AlphaFoldDB" id="A0A699QCJ5"/>
<evidence type="ECO:0000256" key="1">
    <source>
        <dbReference type="SAM" id="MobiDB-lite"/>
    </source>
</evidence>
<protein>
    <submittedName>
        <fullName evidence="2">Kinesin-like protein KIN-10C</fullName>
    </submittedName>
</protein>
<comment type="caution">
    <text evidence="2">The sequence shown here is derived from an EMBL/GenBank/DDBJ whole genome shotgun (WGS) entry which is preliminary data.</text>
</comment>
<accession>A0A699QCJ5</accession>
<gene>
    <name evidence="2" type="ORF">Tci_833986</name>
</gene>
<feature type="compositionally biased region" description="Polar residues" evidence="1">
    <location>
        <begin position="43"/>
        <end position="54"/>
    </location>
</feature>
<feature type="region of interest" description="Disordered" evidence="1">
    <location>
        <begin position="1"/>
        <end position="56"/>
    </location>
</feature>
<organism evidence="2">
    <name type="scientific">Tanacetum cinerariifolium</name>
    <name type="common">Dalmatian daisy</name>
    <name type="synonym">Chrysanthemum cinerariifolium</name>
    <dbReference type="NCBI Taxonomy" id="118510"/>
    <lineage>
        <taxon>Eukaryota</taxon>
        <taxon>Viridiplantae</taxon>
        <taxon>Streptophyta</taxon>
        <taxon>Embryophyta</taxon>
        <taxon>Tracheophyta</taxon>
        <taxon>Spermatophyta</taxon>
        <taxon>Magnoliopsida</taxon>
        <taxon>eudicotyledons</taxon>
        <taxon>Gunneridae</taxon>
        <taxon>Pentapetalae</taxon>
        <taxon>asterids</taxon>
        <taxon>campanulids</taxon>
        <taxon>Asterales</taxon>
        <taxon>Asteraceae</taxon>
        <taxon>Asteroideae</taxon>
        <taxon>Anthemideae</taxon>
        <taxon>Anthemidinae</taxon>
        <taxon>Tanacetum</taxon>
    </lineage>
</organism>
<feature type="non-terminal residue" evidence="2">
    <location>
        <position position="126"/>
    </location>
</feature>
<name>A0A699QCJ5_TANCI</name>
<reference evidence="2" key="1">
    <citation type="journal article" date="2019" name="Sci. Rep.">
        <title>Draft genome of Tanacetum cinerariifolium, the natural source of mosquito coil.</title>
        <authorList>
            <person name="Yamashiro T."/>
            <person name="Shiraishi A."/>
            <person name="Satake H."/>
            <person name="Nakayama K."/>
        </authorList>
    </citation>
    <scope>NUCLEOTIDE SEQUENCE</scope>
</reference>
<proteinExistence type="predicted"/>